<keyword evidence="3" id="KW-1185">Reference proteome</keyword>
<name>A0A2N3Y6E0_SACSN</name>
<protein>
    <submittedName>
        <fullName evidence="2">Acetyltransferase (GNAT) family protein</fullName>
    </submittedName>
</protein>
<evidence type="ECO:0000313" key="3">
    <source>
        <dbReference type="Proteomes" id="UP000233786"/>
    </source>
</evidence>
<dbReference type="RefSeq" id="WP_010311197.1">
    <property type="nucleotide sequence ID" value="NZ_CP061007.1"/>
</dbReference>
<dbReference type="InterPro" id="IPR016181">
    <property type="entry name" value="Acyl_CoA_acyltransferase"/>
</dbReference>
<dbReference type="PROSITE" id="PS51186">
    <property type="entry name" value="GNAT"/>
    <property type="match status" value="1"/>
</dbReference>
<dbReference type="InterPro" id="IPR000182">
    <property type="entry name" value="GNAT_dom"/>
</dbReference>
<accession>A0A2N3Y6E0</accession>
<evidence type="ECO:0000313" key="2">
    <source>
        <dbReference type="EMBL" id="PKW18455.1"/>
    </source>
</evidence>
<dbReference type="Pfam" id="PF00583">
    <property type="entry name" value="Acetyltransf_1"/>
    <property type="match status" value="1"/>
</dbReference>
<sequence length="182" mass="19499">MSIPADDLATHLVRVARDGSRQVGFYLLMIPGCGTDGEGELDYLFVGNDQQGRGLGGLLIDDLCERSAERGLRRLHVVSYPPSEPFGIQHRRLGVRLVPGLATDLIAQRVVNTVDGALCGPVPKPAVGRISGQQIAGNHPPLTPKALHEEDRVQHQKIVVFACGTALSRSRSGINGSRTAHT</sequence>
<feature type="domain" description="N-acetyltransferase" evidence="1">
    <location>
        <begin position="1"/>
        <end position="115"/>
    </location>
</feature>
<comment type="caution">
    <text evidence="2">The sequence shown here is derived from an EMBL/GenBank/DDBJ whole genome shotgun (WGS) entry which is preliminary data.</text>
</comment>
<evidence type="ECO:0000259" key="1">
    <source>
        <dbReference type="PROSITE" id="PS51186"/>
    </source>
</evidence>
<dbReference type="Proteomes" id="UP000233786">
    <property type="component" value="Unassembled WGS sequence"/>
</dbReference>
<organism evidence="2 3">
    <name type="scientific">Saccharopolyspora spinosa</name>
    <dbReference type="NCBI Taxonomy" id="60894"/>
    <lineage>
        <taxon>Bacteria</taxon>
        <taxon>Bacillati</taxon>
        <taxon>Actinomycetota</taxon>
        <taxon>Actinomycetes</taxon>
        <taxon>Pseudonocardiales</taxon>
        <taxon>Pseudonocardiaceae</taxon>
        <taxon>Saccharopolyspora</taxon>
    </lineage>
</organism>
<proteinExistence type="predicted"/>
<dbReference type="Gene3D" id="3.40.630.30">
    <property type="match status" value="1"/>
</dbReference>
<dbReference type="STRING" id="994479.GCA_000194155_05391"/>
<dbReference type="CDD" id="cd04301">
    <property type="entry name" value="NAT_SF"/>
    <property type="match status" value="1"/>
</dbReference>
<dbReference type="GO" id="GO:0016747">
    <property type="term" value="F:acyltransferase activity, transferring groups other than amino-acyl groups"/>
    <property type="evidence" value="ECO:0007669"/>
    <property type="project" value="InterPro"/>
</dbReference>
<reference evidence="2" key="1">
    <citation type="submission" date="2017-12" db="EMBL/GenBank/DDBJ databases">
        <title>Sequencing the genomes of 1000 Actinobacteria strains.</title>
        <authorList>
            <person name="Klenk H.-P."/>
        </authorList>
    </citation>
    <scope>NUCLEOTIDE SEQUENCE [LARGE SCALE GENOMIC DNA]</scope>
    <source>
        <strain evidence="2">DSM 44228</strain>
    </source>
</reference>
<dbReference type="EMBL" id="PJNB01000001">
    <property type="protein sequence ID" value="PKW18455.1"/>
    <property type="molecule type" value="Genomic_DNA"/>
</dbReference>
<gene>
    <name evidence="2" type="ORF">A8926_6539</name>
</gene>
<dbReference type="SUPFAM" id="SSF55729">
    <property type="entry name" value="Acyl-CoA N-acyltransferases (Nat)"/>
    <property type="match status" value="1"/>
</dbReference>
<dbReference type="AlphaFoldDB" id="A0A2N3Y6E0"/>